<dbReference type="PROSITE" id="PS50235">
    <property type="entry name" value="USP_3"/>
    <property type="match status" value="1"/>
</dbReference>
<dbReference type="PROSITE" id="PS00973">
    <property type="entry name" value="USP_2"/>
    <property type="match status" value="1"/>
</dbReference>
<organism evidence="2">
    <name type="scientific">viral metagenome</name>
    <dbReference type="NCBI Taxonomy" id="1070528"/>
    <lineage>
        <taxon>unclassified sequences</taxon>
        <taxon>metagenomes</taxon>
        <taxon>organismal metagenomes</taxon>
    </lineage>
</organism>
<dbReference type="InterPro" id="IPR028889">
    <property type="entry name" value="USP"/>
</dbReference>
<evidence type="ECO:0000313" key="2">
    <source>
        <dbReference type="EMBL" id="QHT93151.1"/>
    </source>
</evidence>
<protein>
    <recommendedName>
        <fullName evidence="1">USP domain-containing protein</fullName>
    </recommendedName>
</protein>
<dbReference type="Gene3D" id="3.90.70.10">
    <property type="entry name" value="Cysteine proteinases"/>
    <property type="match status" value="1"/>
</dbReference>
<evidence type="ECO:0000259" key="1">
    <source>
        <dbReference type="PROSITE" id="PS50235"/>
    </source>
</evidence>
<reference evidence="2" key="1">
    <citation type="journal article" date="2020" name="Nature">
        <title>Giant virus diversity and host interactions through global metagenomics.</title>
        <authorList>
            <person name="Schulz F."/>
            <person name="Roux S."/>
            <person name="Paez-Espino D."/>
            <person name="Jungbluth S."/>
            <person name="Walsh D.A."/>
            <person name="Denef V.J."/>
            <person name="McMahon K.D."/>
            <person name="Konstantinidis K.T."/>
            <person name="Eloe-Fadrosh E.A."/>
            <person name="Kyrpides N.C."/>
            <person name="Woyke T."/>
        </authorList>
    </citation>
    <scope>NUCLEOTIDE SEQUENCE</scope>
    <source>
        <strain evidence="2">GVMAG-M-3300023210-19</strain>
    </source>
</reference>
<dbReference type="InterPro" id="IPR001394">
    <property type="entry name" value="Peptidase_C19_UCH"/>
</dbReference>
<dbReference type="InterPro" id="IPR038765">
    <property type="entry name" value="Papain-like_cys_pep_sf"/>
</dbReference>
<feature type="domain" description="USP" evidence="1">
    <location>
        <begin position="12"/>
        <end position="345"/>
    </location>
</feature>
<dbReference type="Pfam" id="PF00443">
    <property type="entry name" value="UCH"/>
    <property type="match status" value="1"/>
</dbReference>
<name>A0A6C0IIT6_9ZZZZ</name>
<dbReference type="SUPFAM" id="SSF54001">
    <property type="entry name" value="Cysteine proteinases"/>
    <property type="match status" value="1"/>
</dbReference>
<dbReference type="PANTHER" id="PTHR21646">
    <property type="entry name" value="UBIQUITIN CARBOXYL-TERMINAL HYDROLASE"/>
    <property type="match status" value="1"/>
</dbReference>
<dbReference type="AlphaFoldDB" id="A0A6C0IIT6"/>
<sequence>MDLTKYNEKGLIGLHNLGNTCYINACIQILSNTYELDNIINSKSFQDHLKNDDDGVITKEWNDLQNVMWSKNGRLSPQRFIHFVRAIAQKKGYTLFSGYSQNDSCEFIMFFLEIIHKSASRQVSFSINGNPNNEIDKLALQCYKAKKEIYEKEYSEMLDLFYGIYFRRIVSISTKKVHSINPEQFFLLNLPITGNNNTPLITLDQCLQTYLLPEPLTGENAWYNEETKEKEDVYMETGFWSIPRVFAVNFSRFSPFGQKIQHSIDFPVDNLDMSSYVSGYNPERYTYELYGIINHIGSINNGHYTACVKNSQNEWYHFDDEVIQKISSEKLLKTNYAYCLFYRQKNSLS</sequence>
<accession>A0A6C0IIT6</accession>
<dbReference type="EMBL" id="MN740201">
    <property type="protein sequence ID" value="QHT93151.1"/>
    <property type="molecule type" value="Genomic_DNA"/>
</dbReference>
<dbReference type="InterPro" id="IPR018200">
    <property type="entry name" value="USP_CS"/>
</dbReference>
<dbReference type="GO" id="GO:0004843">
    <property type="term" value="F:cysteine-type deubiquitinase activity"/>
    <property type="evidence" value="ECO:0007669"/>
    <property type="project" value="InterPro"/>
</dbReference>
<dbReference type="InterPro" id="IPR050185">
    <property type="entry name" value="Ub_carboxyl-term_hydrolase"/>
</dbReference>
<dbReference type="PROSITE" id="PS00972">
    <property type="entry name" value="USP_1"/>
    <property type="match status" value="1"/>
</dbReference>
<dbReference type="GO" id="GO:0016579">
    <property type="term" value="P:protein deubiquitination"/>
    <property type="evidence" value="ECO:0007669"/>
    <property type="project" value="InterPro"/>
</dbReference>
<proteinExistence type="predicted"/>